<sequence>MQYVPGDDHHKVVLYALSTCGWCARTKQLLTDLGVEFSYVYVDLLTGDEQGTVVKEVEKWNPRLSFPTIVIDGSKVIVGFREEEIRKAVGA</sequence>
<dbReference type="Gene3D" id="3.40.30.10">
    <property type="entry name" value="Glutaredoxin"/>
    <property type="match status" value="1"/>
</dbReference>
<reference evidence="2 3" key="1">
    <citation type="submission" date="2023-10" db="EMBL/GenBank/DDBJ databases">
        <title>The complete genome sequence of Methanoculleus receptaculi DSM 18860.</title>
        <authorList>
            <person name="Lai S.-J."/>
            <person name="You Y.-T."/>
            <person name="Chen S.-C."/>
        </authorList>
    </citation>
    <scope>NUCLEOTIDE SEQUENCE [LARGE SCALE GENOMIC DNA]</scope>
    <source>
        <strain evidence="2 3">DSM 18860</strain>
    </source>
</reference>
<dbReference type="Pfam" id="PF00462">
    <property type="entry name" value="Glutaredoxin"/>
    <property type="match status" value="1"/>
</dbReference>
<protein>
    <submittedName>
        <fullName evidence="2">Glutaredoxin family protein</fullName>
    </submittedName>
</protein>
<dbReference type="GeneID" id="85731832"/>
<gene>
    <name evidence="2" type="ORF">R6Y96_01705</name>
</gene>
<dbReference type="Proteomes" id="UP001305652">
    <property type="component" value="Chromosome"/>
</dbReference>
<dbReference type="CDD" id="cd02976">
    <property type="entry name" value="NrdH"/>
    <property type="match status" value="1"/>
</dbReference>
<feature type="domain" description="Glutaredoxin" evidence="1">
    <location>
        <begin position="12"/>
        <end position="74"/>
    </location>
</feature>
<dbReference type="RefSeq" id="WP_318622537.1">
    <property type="nucleotide sequence ID" value="NZ_CP137642.1"/>
</dbReference>
<evidence type="ECO:0000313" key="2">
    <source>
        <dbReference type="EMBL" id="WOX58716.1"/>
    </source>
</evidence>
<accession>A0AAX4FXM3</accession>
<dbReference type="AlphaFoldDB" id="A0AAX4FXM3"/>
<keyword evidence="3" id="KW-1185">Reference proteome</keyword>
<dbReference type="SUPFAM" id="SSF52833">
    <property type="entry name" value="Thioredoxin-like"/>
    <property type="match status" value="1"/>
</dbReference>
<dbReference type="InterPro" id="IPR036249">
    <property type="entry name" value="Thioredoxin-like_sf"/>
</dbReference>
<proteinExistence type="predicted"/>
<dbReference type="EMBL" id="CP137642">
    <property type="protein sequence ID" value="WOX58716.1"/>
    <property type="molecule type" value="Genomic_DNA"/>
</dbReference>
<dbReference type="InterPro" id="IPR002109">
    <property type="entry name" value="Glutaredoxin"/>
</dbReference>
<evidence type="ECO:0000259" key="1">
    <source>
        <dbReference type="Pfam" id="PF00462"/>
    </source>
</evidence>
<name>A0AAX4FXM3_9EURY</name>
<dbReference type="KEGG" id="mrc:R6Y96_01705"/>
<dbReference type="PROSITE" id="PS51354">
    <property type="entry name" value="GLUTAREDOXIN_2"/>
    <property type="match status" value="1"/>
</dbReference>
<evidence type="ECO:0000313" key="3">
    <source>
        <dbReference type="Proteomes" id="UP001305652"/>
    </source>
</evidence>
<organism evidence="2 3">
    <name type="scientific">Methanoculleus receptaculi</name>
    <dbReference type="NCBI Taxonomy" id="394967"/>
    <lineage>
        <taxon>Archaea</taxon>
        <taxon>Methanobacteriati</taxon>
        <taxon>Methanobacteriota</taxon>
        <taxon>Stenosarchaea group</taxon>
        <taxon>Methanomicrobia</taxon>
        <taxon>Methanomicrobiales</taxon>
        <taxon>Methanomicrobiaceae</taxon>
        <taxon>Methanoculleus</taxon>
    </lineage>
</organism>